<evidence type="ECO:0000313" key="1">
    <source>
        <dbReference type="EMBL" id="CDJ69135.1"/>
    </source>
</evidence>
<accession>U6N5F7</accession>
<organism evidence="1 2">
    <name type="scientific">Eimeria necatrix</name>
    <dbReference type="NCBI Taxonomy" id="51315"/>
    <lineage>
        <taxon>Eukaryota</taxon>
        <taxon>Sar</taxon>
        <taxon>Alveolata</taxon>
        <taxon>Apicomplexa</taxon>
        <taxon>Conoidasida</taxon>
        <taxon>Coccidia</taxon>
        <taxon>Eucoccidiorida</taxon>
        <taxon>Eimeriorina</taxon>
        <taxon>Eimeriidae</taxon>
        <taxon>Eimeria</taxon>
    </lineage>
</organism>
<dbReference type="VEuPathDB" id="ToxoDB:ENH_00086440"/>
<name>U6N5F7_9EIME</name>
<reference evidence="1" key="1">
    <citation type="submission" date="2013-10" db="EMBL/GenBank/DDBJ databases">
        <title>Genomic analysis of the causative agents of coccidiosis in chickens.</title>
        <authorList>
            <person name="Reid A.J."/>
            <person name="Blake D."/>
            <person name="Billington K."/>
            <person name="Browne H."/>
            <person name="Dunn M."/>
            <person name="Hung S."/>
            <person name="Kawahara F."/>
            <person name="Miranda-Saavedra D."/>
            <person name="Mourier T."/>
            <person name="Nagra H."/>
            <person name="Otto T.D."/>
            <person name="Rawlings N."/>
            <person name="Sanchez A."/>
            <person name="Sanders M."/>
            <person name="Subramaniam C."/>
            <person name="Tay Y."/>
            <person name="Dear P."/>
            <person name="Doerig C."/>
            <person name="Gruber A."/>
            <person name="Parkinson J."/>
            <person name="Shirley M."/>
            <person name="Wan K.L."/>
            <person name="Berriman M."/>
            <person name="Tomley F."/>
            <person name="Pain A."/>
        </authorList>
    </citation>
    <scope>NUCLEOTIDE SEQUENCE [LARGE SCALE GENOMIC DNA]</scope>
    <source>
        <strain evidence="1">Houghton</strain>
    </source>
</reference>
<protein>
    <submittedName>
        <fullName evidence="1">Uncharacterized protein</fullName>
    </submittedName>
</protein>
<reference evidence="1" key="2">
    <citation type="submission" date="2013-10" db="EMBL/GenBank/DDBJ databases">
        <authorList>
            <person name="Aslett M."/>
        </authorList>
    </citation>
    <scope>NUCLEOTIDE SEQUENCE [LARGE SCALE GENOMIC DNA]</scope>
    <source>
        <strain evidence="1">Houghton</strain>
    </source>
</reference>
<dbReference type="EMBL" id="HG725663">
    <property type="protein sequence ID" value="CDJ69135.1"/>
    <property type="molecule type" value="Genomic_DNA"/>
</dbReference>
<sequence length="103" mass="11617">MHCGQRRPPRFSCKWLQLQQLRFKSRNNFIYILKRIAVLLRRPLLGSTAALHSWACLPPATTTLTGGSLLLLILSGLQAEKRCVSDQQSHLSIHYLEASFGSV</sequence>
<proteinExistence type="predicted"/>
<dbReference type="GeneID" id="25478771"/>
<evidence type="ECO:0000313" key="2">
    <source>
        <dbReference type="Proteomes" id="UP000030754"/>
    </source>
</evidence>
<dbReference type="AlphaFoldDB" id="U6N5F7"/>
<dbReference type="Proteomes" id="UP000030754">
    <property type="component" value="Unassembled WGS sequence"/>
</dbReference>
<dbReference type="RefSeq" id="XP_013437602.1">
    <property type="nucleotide sequence ID" value="XM_013582148.1"/>
</dbReference>
<gene>
    <name evidence="1" type="ORF">ENH_00086440</name>
</gene>
<keyword evidence="2" id="KW-1185">Reference proteome</keyword>